<reference evidence="2 3" key="1">
    <citation type="submission" date="2016-08" db="EMBL/GenBank/DDBJ databases">
        <title>Draft genome of the agarase producing Sphingomonas sp. MCT13.</title>
        <authorList>
            <person name="D'Andrea M.M."/>
            <person name="Rossolini G.M."/>
            <person name="Thaller M.C."/>
        </authorList>
    </citation>
    <scope>NUCLEOTIDE SEQUENCE [LARGE SCALE GENOMIC DNA]</scope>
    <source>
        <strain evidence="2 3">MCT13</strain>
    </source>
</reference>
<dbReference type="SUPFAM" id="SSF53448">
    <property type="entry name" value="Nucleotide-diphospho-sugar transferases"/>
    <property type="match status" value="1"/>
</dbReference>
<feature type="domain" description="Glycosyltransferase 2-like" evidence="1">
    <location>
        <begin position="12"/>
        <end position="140"/>
    </location>
</feature>
<dbReference type="InterPro" id="IPR001173">
    <property type="entry name" value="Glyco_trans_2-like"/>
</dbReference>
<dbReference type="OrthoDB" id="6383742at2"/>
<protein>
    <recommendedName>
        <fullName evidence="1">Glycosyltransferase 2-like domain-containing protein</fullName>
    </recommendedName>
</protein>
<dbReference type="InterPro" id="IPR029044">
    <property type="entry name" value="Nucleotide-diphossugar_trans"/>
</dbReference>
<sequence length="443" mass="49318">MVEAFDPLPQITIVVPTHNRRDLMIQMLDALERQGADTPPFELIAVADGCRDGTATMLAAHPATFPIRVIELPGNGPAHARNAGAAASRADLLLFLDDDVLPLPGAVAAHWRAHRDQPGGAVVGPYPPAPHASEDIFRLRIRGWWTRHFAALASPGHRFGFRDLLTGNLSMSRALWDRVGGLDPQFARAREDLELGARLIAHGVAIRYAPDAFGWHHEHATSSLASACRRAFEEGRSDARMLLKHPHLHGALDIARSAERRRRRLARFILTDRRATFLERLTPIARGALSLCRTLHFDTAYDRLFAQLHRYLYHRGAVAGVDGRWWKLASIARPDPAVPLVLDLGEGIEHVEQSITAARPAAVRLLFNGAELGMLPEQAGAEPWHGRHLRPALVERHGPALLETLFGEHLSHGHRPQGWQHYGVRDFHAQHMEFRRQWGRAGV</sequence>
<gene>
    <name evidence="2" type="ORF">BFL28_05665</name>
</gene>
<dbReference type="RefSeq" id="WP_069321741.1">
    <property type="nucleotide sequence ID" value="NZ_MDDS01000068.1"/>
</dbReference>
<evidence type="ECO:0000313" key="3">
    <source>
        <dbReference type="Proteomes" id="UP000094487"/>
    </source>
</evidence>
<dbReference type="AlphaFoldDB" id="A0A1E3LTG1"/>
<dbReference type="Proteomes" id="UP000094487">
    <property type="component" value="Unassembled WGS sequence"/>
</dbReference>
<dbReference type="PANTHER" id="PTHR43685">
    <property type="entry name" value="GLYCOSYLTRANSFERASE"/>
    <property type="match status" value="1"/>
</dbReference>
<dbReference type="EMBL" id="MDDS01000068">
    <property type="protein sequence ID" value="ODP36475.1"/>
    <property type="molecule type" value="Genomic_DNA"/>
</dbReference>
<evidence type="ECO:0000259" key="1">
    <source>
        <dbReference type="Pfam" id="PF00535"/>
    </source>
</evidence>
<dbReference type="Pfam" id="PF00535">
    <property type="entry name" value="Glycos_transf_2"/>
    <property type="match status" value="1"/>
</dbReference>
<proteinExistence type="predicted"/>
<keyword evidence="3" id="KW-1185">Reference proteome</keyword>
<dbReference type="InterPro" id="IPR050834">
    <property type="entry name" value="Glycosyltransf_2"/>
</dbReference>
<dbReference type="STRING" id="1888892.BFL28_05665"/>
<name>A0A1E3LTG1_9SPHN</name>
<accession>A0A1E3LTG1</accession>
<evidence type="ECO:0000313" key="2">
    <source>
        <dbReference type="EMBL" id="ODP36475.1"/>
    </source>
</evidence>
<dbReference type="Gene3D" id="3.90.550.10">
    <property type="entry name" value="Spore Coat Polysaccharide Biosynthesis Protein SpsA, Chain A"/>
    <property type="match status" value="1"/>
</dbReference>
<dbReference type="PANTHER" id="PTHR43685:SF3">
    <property type="entry name" value="SLR2126 PROTEIN"/>
    <property type="match status" value="1"/>
</dbReference>
<comment type="caution">
    <text evidence="2">The sequence shown here is derived from an EMBL/GenBank/DDBJ whole genome shotgun (WGS) entry which is preliminary data.</text>
</comment>
<organism evidence="2 3">
    <name type="scientific">Sphingomonas turrisvirgatae</name>
    <dbReference type="NCBI Taxonomy" id="1888892"/>
    <lineage>
        <taxon>Bacteria</taxon>
        <taxon>Pseudomonadati</taxon>
        <taxon>Pseudomonadota</taxon>
        <taxon>Alphaproteobacteria</taxon>
        <taxon>Sphingomonadales</taxon>
        <taxon>Sphingomonadaceae</taxon>
        <taxon>Sphingomonas</taxon>
    </lineage>
</organism>